<keyword evidence="4" id="KW-0472">Membrane</keyword>
<dbReference type="PANTHER" id="PTHR45138:SF9">
    <property type="entry name" value="DIGUANYLATE CYCLASE DGCM-RELATED"/>
    <property type="match status" value="1"/>
</dbReference>
<name>A0ABW0JZ09_9GAMM</name>
<accession>A0ABW0JZ09</accession>
<sequence length="365" mass="40505">MAALFESRRHTDDADQRREYVRYLARQRGPMIHALMLVATLAYAVAAIASTFIRSSALPLPLRLAPLLPLLLVAMTARRASEPRHLSLLALLCVLLLEGGINLNSIGNVHGASGVMPGLLLPVASSVIWLARWDFLCAMALCALGPLPMLLLGDIDHTRLVQYVVYMFIAIMLSTVLRAFMARTLFAQFQLEQQLRERANTDDLTGLLLRNRFLELARRALRELHQQQRPACLLYLDADHFKLLNDNHGHAAGDAALVALSRVLRRQSRGTDLLARIGGEEFALLLPGLDLAQACRRAELLRQAVRKVERPDGPLTISVGVAACQLPHESIEALLARADQAMREAKREGRDRVISSRHRAAEQVN</sequence>
<dbReference type="GO" id="GO:0052621">
    <property type="term" value="F:diguanylate cyclase activity"/>
    <property type="evidence" value="ECO:0007669"/>
    <property type="project" value="UniProtKB-EC"/>
</dbReference>
<dbReference type="PANTHER" id="PTHR45138">
    <property type="entry name" value="REGULATORY COMPONENTS OF SENSORY TRANSDUCTION SYSTEM"/>
    <property type="match status" value="1"/>
</dbReference>
<keyword evidence="4" id="KW-1133">Transmembrane helix</keyword>
<dbReference type="EMBL" id="JBHSMM010000004">
    <property type="protein sequence ID" value="MFC5441175.1"/>
    <property type="molecule type" value="Genomic_DNA"/>
</dbReference>
<keyword evidence="6" id="KW-0808">Transferase</keyword>
<feature type="region of interest" description="Disordered" evidence="3">
    <location>
        <begin position="346"/>
        <end position="365"/>
    </location>
</feature>
<protein>
    <recommendedName>
        <fullName evidence="1">diguanylate cyclase</fullName>
        <ecNumber evidence="1">2.7.7.65</ecNumber>
    </recommendedName>
</protein>
<proteinExistence type="predicted"/>
<dbReference type="InterPro" id="IPR043128">
    <property type="entry name" value="Rev_trsase/Diguanyl_cyclase"/>
</dbReference>
<evidence type="ECO:0000313" key="7">
    <source>
        <dbReference type="Proteomes" id="UP001596018"/>
    </source>
</evidence>
<feature type="transmembrane region" description="Helical" evidence="4">
    <location>
        <begin position="32"/>
        <end position="54"/>
    </location>
</feature>
<feature type="transmembrane region" description="Helical" evidence="4">
    <location>
        <begin position="89"/>
        <end position="107"/>
    </location>
</feature>
<comment type="caution">
    <text evidence="6">The sequence shown here is derived from an EMBL/GenBank/DDBJ whole genome shotgun (WGS) entry which is preliminary data.</text>
</comment>
<dbReference type="SMART" id="SM00267">
    <property type="entry name" value="GGDEF"/>
    <property type="match status" value="1"/>
</dbReference>
<dbReference type="SUPFAM" id="SSF55073">
    <property type="entry name" value="Nucleotide cyclase"/>
    <property type="match status" value="1"/>
</dbReference>
<dbReference type="CDD" id="cd01949">
    <property type="entry name" value="GGDEF"/>
    <property type="match status" value="1"/>
</dbReference>
<dbReference type="Pfam" id="PF00990">
    <property type="entry name" value="GGDEF"/>
    <property type="match status" value="1"/>
</dbReference>
<dbReference type="Gene3D" id="3.30.70.270">
    <property type="match status" value="1"/>
</dbReference>
<evidence type="ECO:0000256" key="1">
    <source>
        <dbReference type="ARBA" id="ARBA00012528"/>
    </source>
</evidence>
<keyword evidence="6" id="KW-0548">Nucleotidyltransferase</keyword>
<gene>
    <name evidence="6" type="ORF">ACFPK0_14200</name>
</gene>
<comment type="catalytic activity">
    <reaction evidence="2">
        <text>2 GTP = 3',3'-c-di-GMP + 2 diphosphate</text>
        <dbReference type="Rhea" id="RHEA:24898"/>
        <dbReference type="ChEBI" id="CHEBI:33019"/>
        <dbReference type="ChEBI" id="CHEBI:37565"/>
        <dbReference type="ChEBI" id="CHEBI:58805"/>
        <dbReference type="EC" id="2.7.7.65"/>
    </reaction>
</comment>
<dbReference type="InterPro" id="IPR000160">
    <property type="entry name" value="GGDEF_dom"/>
</dbReference>
<dbReference type="InterPro" id="IPR029787">
    <property type="entry name" value="Nucleotide_cyclase"/>
</dbReference>
<organism evidence="6 7">
    <name type="scientific">Rhodanobacter ginsenosidimutans</name>
    <dbReference type="NCBI Taxonomy" id="490571"/>
    <lineage>
        <taxon>Bacteria</taxon>
        <taxon>Pseudomonadati</taxon>
        <taxon>Pseudomonadota</taxon>
        <taxon>Gammaproteobacteria</taxon>
        <taxon>Lysobacterales</taxon>
        <taxon>Rhodanobacteraceae</taxon>
        <taxon>Rhodanobacter</taxon>
    </lineage>
</organism>
<dbReference type="InterPro" id="IPR050469">
    <property type="entry name" value="Diguanylate_Cyclase"/>
</dbReference>
<evidence type="ECO:0000313" key="6">
    <source>
        <dbReference type="EMBL" id="MFC5441175.1"/>
    </source>
</evidence>
<reference evidence="7" key="1">
    <citation type="journal article" date="2019" name="Int. J. Syst. Evol. Microbiol.">
        <title>The Global Catalogue of Microorganisms (GCM) 10K type strain sequencing project: providing services to taxonomists for standard genome sequencing and annotation.</title>
        <authorList>
            <consortium name="The Broad Institute Genomics Platform"/>
            <consortium name="The Broad Institute Genome Sequencing Center for Infectious Disease"/>
            <person name="Wu L."/>
            <person name="Ma J."/>
        </authorList>
    </citation>
    <scope>NUCLEOTIDE SEQUENCE [LARGE SCALE GENOMIC DNA]</scope>
    <source>
        <strain evidence="7">KACC 12822</strain>
    </source>
</reference>
<feature type="transmembrane region" description="Helical" evidence="4">
    <location>
        <begin position="163"/>
        <end position="181"/>
    </location>
</feature>
<feature type="transmembrane region" description="Helical" evidence="4">
    <location>
        <begin position="127"/>
        <end position="151"/>
    </location>
</feature>
<dbReference type="NCBIfam" id="TIGR00254">
    <property type="entry name" value="GGDEF"/>
    <property type="match status" value="1"/>
</dbReference>
<feature type="transmembrane region" description="Helical" evidence="4">
    <location>
        <begin position="60"/>
        <end position="77"/>
    </location>
</feature>
<evidence type="ECO:0000256" key="3">
    <source>
        <dbReference type="SAM" id="MobiDB-lite"/>
    </source>
</evidence>
<feature type="domain" description="GGDEF" evidence="5">
    <location>
        <begin position="229"/>
        <end position="358"/>
    </location>
</feature>
<dbReference type="EC" id="2.7.7.65" evidence="1"/>
<dbReference type="PROSITE" id="PS50887">
    <property type="entry name" value="GGDEF"/>
    <property type="match status" value="1"/>
</dbReference>
<keyword evidence="4" id="KW-0812">Transmembrane</keyword>
<evidence type="ECO:0000256" key="2">
    <source>
        <dbReference type="ARBA" id="ARBA00034247"/>
    </source>
</evidence>
<evidence type="ECO:0000259" key="5">
    <source>
        <dbReference type="PROSITE" id="PS50887"/>
    </source>
</evidence>
<evidence type="ECO:0000256" key="4">
    <source>
        <dbReference type="SAM" id="Phobius"/>
    </source>
</evidence>
<dbReference type="Proteomes" id="UP001596018">
    <property type="component" value="Unassembled WGS sequence"/>
</dbReference>
<keyword evidence="7" id="KW-1185">Reference proteome</keyword>
<dbReference type="RefSeq" id="WP_377341668.1">
    <property type="nucleotide sequence ID" value="NZ_JALBWS010000010.1"/>
</dbReference>